<dbReference type="SUPFAM" id="SSF82866">
    <property type="entry name" value="Multidrug efflux transporter AcrB transmembrane domain"/>
    <property type="match status" value="2"/>
</dbReference>
<comment type="subcellular location">
    <subcellularLocation>
        <location evidence="1">Cell membrane</location>
        <topology evidence="1">Multi-pass membrane protein</topology>
    </subcellularLocation>
</comment>
<dbReference type="Proteomes" id="UP000682266">
    <property type="component" value="Unassembled WGS sequence"/>
</dbReference>
<keyword evidence="5 6" id="KW-0472">Membrane</keyword>
<feature type="transmembrane region" description="Helical" evidence="6">
    <location>
        <begin position="686"/>
        <end position="708"/>
    </location>
</feature>
<dbReference type="GO" id="GO:0005886">
    <property type="term" value="C:plasma membrane"/>
    <property type="evidence" value="ECO:0007669"/>
    <property type="project" value="UniProtKB-SubCell"/>
</dbReference>
<dbReference type="PANTHER" id="PTHR33406">
    <property type="entry name" value="MEMBRANE PROTEIN MJ1562-RELATED"/>
    <property type="match status" value="1"/>
</dbReference>
<dbReference type="AlphaFoldDB" id="A0AA41EAL9"/>
<comment type="caution">
    <text evidence="8">The sequence shown here is derived from an EMBL/GenBank/DDBJ whole genome shotgun (WGS) entry which is preliminary data.</text>
</comment>
<name>A0AA41EAL9_9BURK</name>
<dbReference type="Pfam" id="PF03176">
    <property type="entry name" value="MMPL"/>
    <property type="match status" value="1"/>
</dbReference>
<evidence type="ECO:0000256" key="3">
    <source>
        <dbReference type="ARBA" id="ARBA00022692"/>
    </source>
</evidence>
<feature type="transmembrane region" description="Helical" evidence="6">
    <location>
        <begin position="293"/>
        <end position="314"/>
    </location>
</feature>
<evidence type="ECO:0000256" key="2">
    <source>
        <dbReference type="ARBA" id="ARBA00022475"/>
    </source>
</evidence>
<dbReference type="RefSeq" id="WP_105785088.1">
    <property type="nucleotide sequence ID" value="NZ_CADERF010000001.1"/>
</dbReference>
<sequence length="803" mass="84437">MMNTARDAIDASGARGRRRVLCAAWLIVALVAIAFIVWRFSGPAPLQTNLLALLPATEANPVAERAVDVLGDVLGNRTVYLVTDRDADRAKAAAKQFGARLAASGAFRSVTVEVPPFDLSQIAATYLPARFGLLTDADRRSLEQGDAALGERLVRRLYAPPVDGLQTAVADDPFGWLQHWLGELPLAASNLSLEDGMLVSHRAGATGVLVMTSLAGSAYESSVQHAVRVATADAERALAADFRGVRVERAGAVFYAEAARASAERDVHVIGAVSLAGIALLLMSVFRSPRLLVLAFASTAFGIVCALAATLLVFGKLHLLTLVFGVSLIGEAVDYSIQYFVAYLSAGRQWDARRGAAAVRPALAVALATSLLGYAILMWVPFPALKQIACFAIVGILSAFAAVTGFLPLMLTQPPRSAPSRVFSCAARLLNGWQSLLAGRRAVAAAVLVALVAIPGWVVLKSDDDIHLLIQRDAGLARQESNIRAAVGLANTAQFFVVQGASQEEVLERSEALLGALDQQRVGRVQSIATFVPSAKQQAHNRAVLGTHVFADAAALRATLAHAGFRDEVAGAWLRAYSVDAPATLSVDTWLAARWSAPFRHLWLGRLDGATGPVDAALAIPERVDAANVATFAALARTLPGVSWVDKAASVSSLFGAYRVDSGLWLAGALVVVAALLMWRYGMRGGIATTLPVVFAIALTLAVCGYAGVPLTLFNWLALMLVLGVGANYAVFLREGCMRDAAGLGAVWTGVLLSAATTLLSFGMLGASAMPALRSFGTTLAMGIVFSVLFAPLATPSTKEGRA</sequence>
<dbReference type="InterPro" id="IPR004869">
    <property type="entry name" value="MMPL_dom"/>
</dbReference>
<feature type="transmembrane region" description="Helical" evidence="6">
    <location>
        <begin position="442"/>
        <end position="460"/>
    </location>
</feature>
<keyword evidence="2" id="KW-1003">Cell membrane</keyword>
<feature type="transmembrane region" description="Helical" evidence="6">
    <location>
        <begin position="388"/>
        <end position="411"/>
    </location>
</feature>
<accession>A0AA41EAL9</accession>
<protein>
    <submittedName>
        <fullName evidence="8">MMPL family transporter</fullName>
    </submittedName>
</protein>
<feature type="transmembrane region" description="Helical" evidence="6">
    <location>
        <begin position="267"/>
        <end position="286"/>
    </location>
</feature>
<evidence type="ECO:0000256" key="1">
    <source>
        <dbReference type="ARBA" id="ARBA00004651"/>
    </source>
</evidence>
<evidence type="ECO:0000256" key="6">
    <source>
        <dbReference type="SAM" id="Phobius"/>
    </source>
</evidence>
<feature type="transmembrane region" description="Helical" evidence="6">
    <location>
        <begin position="714"/>
        <end position="733"/>
    </location>
</feature>
<evidence type="ECO:0000313" key="8">
    <source>
        <dbReference type="EMBL" id="MBR8131475.1"/>
    </source>
</evidence>
<organism evidence="8 9">
    <name type="scientific">Burkholderia ambifaria</name>
    <dbReference type="NCBI Taxonomy" id="152480"/>
    <lineage>
        <taxon>Bacteria</taxon>
        <taxon>Pseudomonadati</taxon>
        <taxon>Pseudomonadota</taxon>
        <taxon>Betaproteobacteria</taxon>
        <taxon>Burkholderiales</taxon>
        <taxon>Burkholderiaceae</taxon>
        <taxon>Burkholderia</taxon>
        <taxon>Burkholderia cepacia complex</taxon>
    </lineage>
</organism>
<evidence type="ECO:0000256" key="4">
    <source>
        <dbReference type="ARBA" id="ARBA00022989"/>
    </source>
</evidence>
<feature type="transmembrane region" description="Helical" evidence="6">
    <location>
        <begin position="662"/>
        <end position="679"/>
    </location>
</feature>
<dbReference type="Gene3D" id="1.20.1640.10">
    <property type="entry name" value="Multidrug efflux transporter AcrB transmembrane domain"/>
    <property type="match status" value="2"/>
</dbReference>
<proteinExistence type="predicted"/>
<feature type="domain" description="Membrane transport protein MMPL" evidence="7">
    <location>
        <begin position="208"/>
        <end position="419"/>
    </location>
</feature>
<feature type="transmembrane region" description="Helical" evidence="6">
    <location>
        <begin position="362"/>
        <end position="382"/>
    </location>
</feature>
<evidence type="ECO:0000256" key="5">
    <source>
        <dbReference type="ARBA" id="ARBA00023136"/>
    </source>
</evidence>
<feature type="transmembrane region" description="Helical" evidence="6">
    <location>
        <begin position="20"/>
        <end position="40"/>
    </location>
</feature>
<reference evidence="8" key="1">
    <citation type="submission" date="2021-04" db="EMBL/GenBank/DDBJ databases">
        <title>A collection of bacterial strains from the Burkholderia cepacia Research Laboratory and Repository.</title>
        <authorList>
            <person name="Lipuma J."/>
            <person name="Spilker T."/>
        </authorList>
    </citation>
    <scope>NUCLEOTIDE SEQUENCE</scope>
    <source>
        <strain evidence="8">AU36012</strain>
    </source>
</reference>
<feature type="transmembrane region" description="Helical" evidence="6">
    <location>
        <begin position="745"/>
        <end position="767"/>
    </location>
</feature>
<dbReference type="PANTHER" id="PTHR33406:SF13">
    <property type="entry name" value="MEMBRANE PROTEIN YDFJ"/>
    <property type="match status" value="1"/>
</dbReference>
<keyword evidence="3 6" id="KW-0812">Transmembrane</keyword>
<feature type="transmembrane region" description="Helical" evidence="6">
    <location>
        <begin position="320"/>
        <end position="341"/>
    </location>
</feature>
<evidence type="ECO:0000259" key="7">
    <source>
        <dbReference type="Pfam" id="PF03176"/>
    </source>
</evidence>
<gene>
    <name evidence="8" type="ORF">KDW93_21310</name>
</gene>
<evidence type="ECO:0000313" key="9">
    <source>
        <dbReference type="Proteomes" id="UP000682266"/>
    </source>
</evidence>
<dbReference type="InterPro" id="IPR050545">
    <property type="entry name" value="Mycobact_MmpL"/>
</dbReference>
<keyword evidence="4 6" id="KW-1133">Transmembrane helix</keyword>
<feature type="transmembrane region" description="Helical" evidence="6">
    <location>
        <begin position="773"/>
        <end position="794"/>
    </location>
</feature>
<dbReference type="EMBL" id="JAGSVG010000020">
    <property type="protein sequence ID" value="MBR8131475.1"/>
    <property type="molecule type" value="Genomic_DNA"/>
</dbReference>